<feature type="region of interest" description="Disordered" evidence="1">
    <location>
        <begin position="140"/>
        <end position="176"/>
    </location>
</feature>
<evidence type="ECO:0000313" key="2">
    <source>
        <dbReference type="EMBL" id="CAG4990299.1"/>
    </source>
</evidence>
<evidence type="ECO:0000256" key="1">
    <source>
        <dbReference type="SAM" id="MobiDB-lite"/>
    </source>
</evidence>
<organism evidence="2 3">
    <name type="scientific">Parnassius apollo</name>
    <name type="common">Apollo butterfly</name>
    <name type="synonym">Papilio apollo</name>
    <dbReference type="NCBI Taxonomy" id="110799"/>
    <lineage>
        <taxon>Eukaryota</taxon>
        <taxon>Metazoa</taxon>
        <taxon>Ecdysozoa</taxon>
        <taxon>Arthropoda</taxon>
        <taxon>Hexapoda</taxon>
        <taxon>Insecta</taxon>
        <taxon>Pterygota</taxon>
        <taxon>Neoptera</taxon>
        <taxon>Endopterygota</taxon>
        <taxon>Lepidoptera</taxon>
        <taxon>Glossata</taxon>
        <taxon>Ditrysia</taxon>
        <taxon>Papilionoidea</taxon>
        <taxon>Papilionidae</taxon>
        <taxon>Parnassiinae</taxon>
        <taxon>Parnassini</taxon>
        <taxon>Parnassius</taxon>
        <taxon>Parnassius</taxon>
    </lineage>
</organism>
<dbReference type="EMBL" id="CAJQZP010000869">
    <property type="protein sequence ID" value="CAG4990299.1"/>
    <property type="molecule type" value="Genomic_DNA"/>
</dbReference>
<dbReference type="AlphaFoldDB" id="A0A8S3WY96"/>
<accession>A0A8S3WY96</accession>
<name>A0A8S3WY96_PARAO</name>
<gene>
    <name evidence="2" type="ORF">PAPOLLO_LOCUS11938</name>
</gene>
<dbReference type="Proteomes" id="UP000691718">
    <property type="component" value="Unassembled WGS sequence"/>
</dbReference>
<protein>
    <submittedName>
        <fullName evidence="2">(apollo) hypothetical protein</fullName>
    </submittedName>
</protein>
<comment type="caution">
    <text evidence="2">The sequence shown here is derived from an EMBL/GenBank/DDBJ whole genome shotgun (WGS) entry which is preliminary data.</text>
</comment>
<reference evidence="2" key="1">
    <citation type="submission" date="2021-04" db="EMBL/GenBank/DDBJ databases">
        <authorList>
            <person name="Tunstrom K."/>
        </authorList>
    </citation>
    <scope>NUCLEOTIDE SEQUENCE</scope>
</reference>
<sequence length="244" mass="27701">MMPQRLLKIRNFNKPPDSRDQTESDAIYNIVILNLWNCSNFLDKENSLVTNQESLVNKNDILYVTQPNAEEFYCSKLVLTNQESLVNKNDILYVTQPNTEESVATHSNCTDILSVTQSNAEKPRVTTFYYTDILPVTQSNTEEPLATNSNSTDYVGEPDEVTNKENSDKNNVTKPNVEEPLATNSYYLDNVVESAEGTEIIITKVYKEVKYNARPRNNLHSALANDCGDHYAPVHLFICIFSMQ</sequence>
<proteinExistence type="predicted"/>
<evidence type="ECO:0000313" key="3">
    <source>
        <dbReference type="Proteomes" id="UP000691718"/>
    </source>
</evidence>
<feature type="compositionally biased region" description="Polar residues" evidence="1">
    <location>
        <begin position="140"/>
        <end position="153"/>
    </location>
</feature>
<keyword evidence="3" id="KW-1185">Reference proteome</keyword>